<evidence type="ECO:0000313" key="2">
    <source>
        <dbReference type="Proteomes" id="UP000176420"/>
    </source>
</evidence>
<accession>A0A1G2BCJ0</accession>
<sequence>MSKKNLIIISFLILIGLLKITPVQAAEIEIKNSVVISSTSYHLIYHEIAGNQYLLTAGGEDGLLIYQMTEDGLSSDPVGTFDTDGSAMDVTAYGNYAYVADHYTQNGPIIKGHLLTLDISDPANPQLVNDYQVTLGNFQTVAISADGSTLYAGDKISGIHILDVSDPTTPIFLSSYSLGSAAADLAVVDTTLYILQIFDTAGGILVVDFSNPTAPTALGGESVYADANELTVAGSVVYVANGATGLTAYDFSNPASPTLLSNFDTGGSARAFAVLNPTTGVIADGSGGVYVIATANTSALAERAQSSDALLTSATDVVVVDGRIFVLSAGIQELTLTYTFSAQGSGNGAEEAIAVKDGSAAWCTIDVSDQKVGAKVFLGDYNNDGLAYEIAEAPIGKIKKPKIRVYDAVSCELLSQKKMSDSDKKQQFKMKGGNYYGSDTSQDEIVATRVFTKDDVPQIKLLAYFLNTSNELKLKKSTTFATNKKMESQGYKLQLTEGKKWPIVIKAKNDTSVQEKYKLEKKDGNFKWKKKQE</sequence>
<dbReference type="Proteomes" id="UP000176420">
    <property type="component" value="Unassembled WGS sequence"/>
</dbReference>
<dbReference type="InterPro" id="IPR013211">
    <property type="entry name" value="LVIVD"/>
</dbReference>
<comment type="caution">
    <text evidence="1">The sequence shown here is derived from an EMBL/GenBank/DDBJ whole genome shotgun (WGS) entry which is preliminary data.</text>
</comment>
<evidence type="ECO:0000313" key="1">
    <source>
        <dbReference type="EMBL" id="OGY86299.1"/>
    </source>
</evidence>
<name>A0A1G2BCJ0_9BACT</name>
<dbReference type="Pfam" id="PF08309">
    <property type="entry name" value="LVIVD"/>
    <property type="match status" value="4"/>
</dbReference>
<protein>
    <submittedName>
        <fullName evidence="1">Uncharacterized protein</fullName>
    </submittedName>
</protein>
<gene>
    <name evidence="1" type="ORF">A2319_05630</name>
</gene>
<reference evidence="1 2" key="1">
    <citation type="journal article" date="2016" name="Nat. Commun.">
        <title>Thousands of microbial genomes shed light on interconnected biogeochemical processes in an aquifer system.</title>
        <authorList>
            <person name="Anantharaman K."/>
            <person name="Brown C.T."/>
            <person name="Hug L.A."/>
            <person name="Sharon I."/>
            <person name="Castelle C.J."/>
            <person name="Probst A.J."/>
            <person name="Thomas B.C."/>
            <person name="Singh A."/>
            <person name="Wilkins M.J."/>
            <person name="Karaoz U."/>
            <person name="Brodie E.L."/>
            <person name="Williams K.H."/>
            <person name="Hubbard S.S."/>
            <person name="Banfield J.F."/>
        </authorList>
    </citation>
    <scope>NUCLEOTIDE SEQUENCE [LARGE SCALE GENOMIC DNA]</scope>
</reference>
<organism evidence="1 2">
    <name type="scientific">Candidatus Kerfeldbacteria bacterium RIFOXYB2_FULL_38_14</name>
    <dbReference type="NCBI Taxonomy" id="1798547"/>
    <lineage>
        <taxon>Bacteria</taxon>
        <taxon>Candidatus Kerfeldiibacteriota</taxon>
    </lineage>
</organism>
<proteinExistence type="predicted"/>
<dbReference type="EMBL" id="MHKI01000022">
    <property type="protein sequence ID" value="OGY86299.1"/>
    <property type="molecule type" value="Genomic_DNA"/>
</dbReference>
<dbReference type="AlphaFoldDB" id="A0A1G2BCJ0"/>
<dbReference type="SUPFAM" id="SSF75011">
    <property type="entry name" value="3-carboxy-cis,cis-mucoante lactonizing enzyme"/>
    <property type="match status" value="1"/>
</dbReference>